<keyword evidence="2 4" id="KW-0547">Nucleotide-binding</keyword>
<reference evidence="6" key="1">
    <citation type="submission" date="2022-08" db="EMBL/GenBank/DDBJ databases">
        <authorList>
            <person name="Somphong A."/>
            <person name="Phongsopitanun W."/>
        </authorList>
    </citation>
    <scope>NUCLEOTIDE SEQUENCE</scope>
    <source>
        <strain evidence="6">LP05-1</strain>
    </source>
</reference>
<accession>A0ABT2CQT0</accession>
<keyword evidence="3 4" id="KW-0067">ATP-binding</keyword>
<dbReference type="RefSeq" id="WP_258791115.1">
    <property type="nucleotide sequence ID" value="NZ_JANUGQ010000045.1"/>
</dbReference>
<dbReference type="PANTHER" id="PTHR43585:SF2">
    <property type="entry name" value="ATP-GRASP ENZYME FSQD"/>
    <property type="match status" value="1"/>
</dbReference>
<dbReference type="InterPro" id="IPR003806">
    <property type="entry name" value="ATP-grasp_PylC-type"/>
</dbReference>
<dbReference type="Proteomes" id="UP001431313">
    <property type="component" value="Unassembled WGS sequence"/>
</dbReference>
<dbReference type="PROSITE" id="PS50975">
    <property type="entry name" value="ATP_GRASP"/>
    <property type="match status" value="1"/>
</dbReference>
<dbReference type="SUPFAM" id="SSF56059">
    <property type="entry name" value="Glutathione synthetase ATP-binding domain-like"/>
    <property type="match status" value="1"/>
</dbReference>
<protein>
    <submittedName>
        <fullName evidence="6">ATP-grasp domain-containing protein</fullName>
    </submittedName>
</protein>
<name>A0ABT2CQT0_9ACTN</name>
<evidence type="ECO:0000256" key="4">
    <source>
        <dbReference type="PROSITE-ProRule" id="PRU00409"/>
    </source>
</evidence>
<keyword evidence="7" id="KW-1185">Reference proteome</keyword>
<proteinExistence type="predicted"/>
<gene>
    <name evidence="6" type="ORF">NX801_29965</name>
</gene>
<evidence type="ECO:0000256" key="3">
    <source>
        <dbReference type="ARBA" id="ARBA00022840"/>
    </source>
</evidence>
<comment type="caution">
    <text evidence="6">The sequence shown here is derived from an EMBL/GenBank/DDBJ whole genome shotgun (WGS) entry which is preliminary data.</text>
</comment>
<sequence length="423" mass="45082">MTSVVVAVVPGAAVRPPEIAAAADKYGLKPAFVPLAGALSEAEFAEYADFGSVVPHDPERPDDTVELLRKHAPEGVTTFSEAMVPLTSRIGDGLGLPFHSPETMTLLTDKWAQRRRLAEAGVDAVRSVVVTDRAQALAEIAAADEPVIVKPVRSQSSRDTFLVTQPGALPADLAPSAERPFVVEEFLRGRESGDLADYVSVEAVVEAGRVRTIGISGKFPQIPPFREQGAFTPAFLPPGEAEEVTRLAAEAVLALGVRRGHTHTEIKLTADGPRIIEVNGRIGGYVAELYGRANGADLLAMGIAAACGRPVGPIPQVLADRVEFHWFNNPPLAGGVLHRVDGVDAVRTEEGVSGYLSRVAPGTRLPPETGSHWLDMLSGRAADHAAMVTTVDRCLARLRFHFEDHEGTTRIWQAGRSGLCATD</sequence>
<feature type="domain" description="ATP-grasp" evidence="5">
    <location>
        <begin position="114"/>
        <end position="307"/>
    </location>
</feature>
<keyword evidence="1" id="KW-0436">Ligase</keyword>
<dbReference type="PANTHER" id="PTHR43585">
    <property type="entry name" value="FUMIPYRROLE BIOSYNTHESIS PROTEIN C"/>
    <property type="match status" value="1"/>
</dbReference>
<dbReference type="Pfam" id="PF02655">
    <property type="entry name" value="ATP-grasp_3"/>
    <property type="match status" value="1"/>
</dbReference>
<evidence type="ECO:0000259" key="5">
    <source>
        <dbReference type="PROSITE" id="PS50975"/>
    </source>
</evidence>
<evidence type="ECO:0000256" key="1">
    <source>
        <dbReference type="ARBA" id="ARBA00022598"/>
    </source>
</evidence>
<evidence type="ECO:0000313" key="7">
    <source>
        <dbReference type="Proteomes" id="UP001431313"/>
    </source>
</evidence>
<dbReference type="InterPro" id="IPR052032">
    <property type="entry name" value="ATP-dep_AA_Ligase"/>
</dbReference>
<organism evidence="6 7">
    <name type="scientific">Streptomyces pyxinae</name>
    <dbReference type="NCBI Taxonomy" id="2970734"/>
    <lineage>
        <taxon>Bacteria</taxon>
        <taxon>Bacillati</taxon>
        <taxon>Actinomycetota</taxon>
        <taxon>Actinomycetes</taxon>
        <taxon>Kitasatosporales</taxon>
        <taxon>Streptomycetaceae</taxon>
        <taxon>Streptomyces</taxon>
    </lineage>
</organism>
<evidence type="ECO:0000256" key="2">
    <source>
        <dbReference type="ARBA" id="ARBA00022741"/>
    </source>
</evidence>
<evidence type="ECO:0000313" key="6">
    <source>
        <dbReference type="EMBL" id="MCS0639790.1"/>
    </source>
</evidence>
<dbReference type="InterPro" id="IPR011761">
    <property type="entry name" value="ATP-grasp"/>
</dbReference>
<dbReference type="EMBL" id="JANUGQ010000045">
    <property type="protein sequence ID" value="MCS0639790.1"/>
    <property type="molecule type" value="Genomic_DNA"/>
</dbReference>
<dbReference type="Gene3D" id="3.30.470.20">
    <property type="entry name" value="ATP-grasp fold, B domain"/>
    <property type="match status" value="1"/>
</dbReference>